<comment type="caution">
    <text evidence="1">The sequence shown here is derived from an EMBL/GenBank/DDBJ whole genome shotgun (WGS) entry which is preliminary data.</text>
</comment>
<organism evidence="1 2">
    <name type="scientific">Paenibacillus agricola</name>
    <dbReference type="NCBI Taxonomy" id="2716264"/>
    <lineage>
        <taxon>Bacteria</taxon>
        <taxon>Bacillati</taxon>
        <taxon>Bacillota</taxon>
        <taxon>Bacilli</taxon>
        <taxon>Bacillales</taxon>
        <taxon>Paenibacillaceae</taxon>
        <taxon>Paenibacillus</taxon>
    </lineage>
</organism>
<dbReference type="PANTHER" id="PTHR34070">
    <property type="entry name" value="ARMADILLO-TYPE FOLD"/>
    <property type="match status" value="1"/>
</dbReference>
<accession>A0ABX0J4Q9</accession>
<protein>
    <submittedName>
        <fullName evidence="1">DNA alkylation repair protein</fullName>
    </submittedName>
</protein>
<name>A0ABX0J4Q9_9BACL</name>
<dbReference type="InterPro" id="IPR014825">
    <property type="entry name" value="DNA_alkylation"/>
</dbReference>
<evidence type="ECO:0000313" key="1">
    <source>
        <dbReference type="EMBL" id="NHN30124.1"/>
    </source>
</evidence>
<evidence type="ECO:0000313" key="2">
    <source>
        <dbReference type="Proteomes" id="UP001165962"/>
    </source>
</evidence>
<dbReference type="CDD" id="cd07064">
    <property type="entry name" value="AlkD_like_1"/>
    <property type="match status" value="1"/>
</dbReference>
<dbReference type="Gene3D" id="1.20.1660.10">
    <property type="entry name" value="Hypothetical protein (EF3068)"/>
    <property type="match status" value="1"/>
</dbReference>
<proteinExistence type="predicted"/>
<dbReference type="Gene3D" id="1.25.40.290">
    <property type="entry name" value="ARM repeat domains"/>
    <property type="match status" value="1"/>
</dbReference>
<keyword evidence="2" id="KW-1185">Reference proteome</keyword>
<dbReference type="Proteomes" id="UP001165962">
    <property type="component" value="Unassembled WGS sequence"/>
</dbReference>
<gene>
    <name evidence="1" type="ORF">G9U52_09785</name>
</gene>
<dbReference type="EMBL" id="JAAOIW010000003">
    <property type="protein sequence ID" value="NHN30124.1"/>
    <property type="molecule type" value="Genomic_DNA"/>
</dbReference>
<reference evidence="1" key="1">
    <citation type="submission" date="2020-03" db="EMBL/GenBank/DDBJ databases">
        <title>Draft sequencing of Paenibacilllus sp. S3N08.</title>
        <authorList>
            <person name="Kim D.-U."/>
        </authorList>
    </citation>
    <scope>NUCLEOTIDE SEQUENCE</scope>
    <source>
        <strain evidence="1">S3N08</strain>
    </source>
</reference>
<dbReference type="Pfam" id="PF08713">
    <property type="entry name" value="DNA_alkylation"/>
    <property type="match status" value="1"/>
</dbReference>
<sequence length="210" mass="24885">MKQYMRNQFEFLGISSPARVALTKPWVKEFKGMVEDQLEQAVKMLWDLPEREYQYAAVSLLEEHKKKSGIDHIDLLEWLMINKSWWDTVDTIASHLVGSYFLRYPEQVAVYTEKWMVSGNLWLQRTALLFQLAYKKHTDVERLFSYIAMCKDSEEFFIRKAIGWALRELSKSDPQAVLRFVKQHTLSPLSYREALKVINRDRNISDLNDK</sequence>
<dbReference type="PANTHER" id="PTHR34070:SF1">
    <property type="entry name" value="DNA ALKYLATION REPAIR PROTEIN"/>
    <property type="match status" value="1"/>
</dbReference>
<dbReference type="SUPFAM" id="SSF48371">
    <property type="entry name" value="ARM repeat"/>
    <property type="match status" value="1"/>
</dbReference>
<dbReference type="InterPro" id="IPR016024">
    <property type="entry name" value="ARM-type_fold"/>
</dbReference>